<dbReference type="AlphaFoldDB" id="A0A3A9YYF6"/>
<comment type="caution">
    <text evidence="2">The sequence shown here is derived from an EMBL/GenBank/DDBJ whole genome shotgun (WGS) entry which is preliminary data.</text>
</comment>
<dbReference type="EMBL" id="RBAK01000012">
    <property type="protein sequence ID" value="RKN41013.1"/>
    <property type="molecule type" value="Genomic_DNA"/>
</dbReference>
<dbReference type="Proteomes" id="UP000281726">
    <property type="component" value="Unassembled WGS sequence"/>
</dbReference>
<protein>
    <submittedName>
        <fullName evidence="2">DUF2993 domain-containing protein</fullName>
    </submittedName>
</protein>
<accession>A0A3A9YYF6</accession>
<organism evidence="2 3">
    <name type="scientific">Micromonospora endolithica</name>
    <dbReference type="NCBI Taxonomy" id="230091"/>
    <lineage>
        <taxon>Bacteria</taxon>
        <taxon>Bacillati</taxon>
        <taxon>Actinomycetota</taxon>
        <taxon>Actinomycetes</taxon>
        <taxon>Micromonosporales</taxon>
        <taxon>Micromonosporaceae</taxon>
        <taxon>Micromonospora</taxon>
    </lineage>
</organism>
<evidence type="ECO:0000313" key="2">
    <source>
        <dbReference type="EMBL" id="RKN41013.1"/>
    </source>
</evidence>
<proteinExistence type="predicted"/>
<dbReference type="Pfam" id="PF11209">
    <property type="entry name" value="LmeA"/>
    <property type="match status" value="1"/>
</dbReference>
<evidence type="ECO:0000313" key="3">
    <source>
        <dbReference type="Proteomes" id="UP000281726"/>
    </source>
</evidence>
<feature type="chain" id="PRO_5017400312" evidence="1">
    <location>
        <begin position="25"/>
        <end position="245"/>
    </location>
</feature>
<evidence type="ECO:0000256" key="1">
    <source>
        <dbReference type="SAM" id="SignalP"/>
    </source>
</evidence>
<keyword evidence="1" id="KW-0732">Signal</keyword>
<dbReference type="InterPro" id="IPR021373">
    <property type="entry name" value="DUF2993"/>
</dbReference>
<sequence>MPRAWRRRIVVAAAVLVSGGMAVAVDQAAAGFAEDKLASRLACVAGLPQVPEVNIHGVPFFAQAMDGRYEAVSVLARQISLAKLTVREASATAHDVSVPGGEGQVRIGRVEAGLVMDYSSLVTQAPDGARLSGSDGLVAIETTAELFGRRVPVTVFAEALLSGATLRVVPLEVEVLGLRTSVDALPAKIPGASGISRELPPLPGGLSYRQVTAADDGLRLSIGGEDLALETAGGNDGAKSCGGAA</sequence>
<name>A0A3A9YYF6_9ACTN</name>
<gene>
    <name evidence="2" type="ORF">D7223_25010</name>
</gene>
<reference evidence="2 3" key="1">
    <citation type="journal article" date="2004" name="Syst. Appl. Microbiol.">
        <title>Cryptoendolithic actinomycetes from antarctic sandstone rock samples: Micromonospora endolithica sp. nov. and two isolates related to Micromonospora coerulea Jensen 1932.</title>
        <authorList>
            <person name="Hirsch P."/>
            <person name="Mevs U."/>
            <person name="Kroppenstedt R.M."/>
            <person name="Schumann P."/>
            <person name="Stackebrandt E."/>
        </authorList>
    </citation>
    <scope>NUCLEOTIDE SEQUENCE [LARGE SCALE GENOMIC DNA]</scope>
    <source>
        <strain evidence="2 3">JCM 12677</strain>
    </source>
</reference>
<keyword evidence="3" id="KW-1185">Reference proteome</keyword>
<feature type="signal peptide" evidence="1">
    <location>
        <begin position="1"/>
        <end position="24"/>
    </location>
</feature>